<dbReference type="InterPro" id="IPR050471">
    <property type="entry name" value="AB_hydrolase"/>
</dbReference>
<keyword evidence="3" id="KW-1185">Reference proteome</keyword>
<dbReference type="Proteomes" id="UP001199469">
    <property type="component" value="Unassembled WGS sequence"/>
</dbReference>
<dbReference type="RefSeq" id="WP_230733385.1">
    <property type="nucleotide sequence ID" value="NZ_JAJNDB010000002.1"/>
</dbReference>
<dbReference type="InterPro" id="IPR029058">
    <property type="entry name" value="AB_hydrolase_fold"/>
</dbReference>
<comment type="caution">
    <text evidence="2">The sequence shown here is derived from an EMBL/GenBank/DDBJ whole genome shotgun (WGS) entry which is preliminary data.</text>
</comment>
<protein>
    <submittedName>
        <fullName evidence="2">Alpha/beta hydrolase</fullName>
    </submittedName>
</protein>
<reference evidence="2 3" key="1">
    <citation type="submission" date="2021-11" db="EMBL/GenBank/DDBJ databases">
        <title>Draft genome sequence of Actinomycetospora sp. SF1 isolated from the rhizosphere soil.</title>
        <authorList>
            <person name="Duangmal K."/>
            <person name="Chantavorakit T."/>
        </authorList>
    </citation>
    <scope>NUCLEOTIDE SEQUENCE [LARGE SCALE GENOMIC DNA]</scope>
    <source>
        <strain evidence="2 3">TBRC 5722</strain>
    </source>
</reference>
<dbReference type="Gene3D" id="3.40.50.1820">
    <property type="entry name" value="alpha/beta hydrolase"/>
    <property type="match status" value="1"/>
</dbReference>
<accession>A0ABS8P6S2</accession>
<evidence type="ECO:0000259" key="1">
    <source>
        <dbReference type="Pfam" id="PF12697"/>
    </source>
</evidence>
<dbReference type="InterPro" id="IPR000073">
    <property type="entry name" value="AB_hydrolase_1"/>
</dbReference>
<proteinExistence type="predicted"/>
<gene>
    <name evidence="2" type="ORF">LQ327_11245</name>
</gene>
<dbReference type="GO" id="GO:0016787">
    <property type="term" value="F:hydrolase activity"/>
    <property type="evidence" value="ECO:0007669"/>
    <property type="project" value="UniProtKB-KW"/>
</dbReference>
<dbReference type="PANTHER" id="PTHR43433:SF1">
    <property type="entry name" value="BLL5160 PROTEIN"/>
    <property type="match status" value="1"/>
</dbReference>
<evidence type="ECO:0000313" key="2">
    <source>
        <dbReference type="EMBL" id="MCD2193951.1"/>
    </source>
</evidence>
<feature type="domain" description="AB hydrolase-1" evidence="1">
    <location>
        <begin position="36"/>
        <end position="292"/>
    </location>
</feature>
<dbReference type="EMBL" id="JAJNDB010000002">
    <property type="protein sequence ID" value="MCD2193951.1"/>
    <property type="molecule type" value="Genomic_DNA"/>
</dbReference>
<organism evidence="2 3">
    <name type="scientific">Actinomycetospora endophytica</name>
    <dbReference type="NCBI Taxonomy" id="2291215"/>
    <lineage>
        <taxon>Bacteria</taxon>
        <taxon>Bacillati</taxon>
        <taxon>Actinomycetota</taxon>
        <taxon>Actinomycetes</taxon>
        <taxon>Pseudonocardiales</taxon>
        <taxon>Pseudonocardiaceae</taxon>
        <taxon>Actinomycetospora</taxon>
    </lineage>
</organism>
<dbReference type="SUPFAM" id="SSF53474">
    <property type="entry name" value="alpha/beta-Hydrolases"/>
    <property type="match status" value="1"/>
</dbReference>
<evidence type="ECO:0000313" key="3">
    <source>
        <dbReference type="Proteomes" id="UP001199469"/>
    </source>
</evidence>
<name>A0ABS8P6S2_9PSEU</name>
<keyword evidence="2" id="KW-0378">Hydrolase</keyword>
<dbReference type="Pfam" id="PF12697">
    <property type="entry name" value="Abhydrolase_6"/>
    <property type="match status" value="1"/>
</dbReference>
<dbReference type="PANTHER" id="PTHR43433">
    <property type="entry name" value="HYDROLASE, ALPHA/BETA FOLD FAMILY PROTEIN"/>
    <property type="match status" value="1"/>
</dbReference>
<sequence>MDTALHGGRERPVPGVVGDDGVPLDVTIRGSRGPTVVFCHGFTVDSRFWEPQIAALDGHARIVTWDQRGHGRSGWGEPSHATVDQTGRDLAAVVDAVAPSSPVVLVGHSMGGMSILALARQRPEWFGTRVVGAFLVATSAGDLVREGPLGLAHDAARRLGLLPALLAGARVAAPFADTLPWRDSWIGRWTLRRLLFTDDATDDEVRDAQSRAEQLPLPVGQAFGAGLLSHDESGAVPVLARIPVVVVTAVEDRLTPASHGRRITEAIGPSARLVEVEHAAHAVSVTHHDVVDAALLDLVHGVGPGGSVARGA</sequence>